<keyword evidence="3" id="KW-1185">Reference proteome</keyword>
<dbReference type="AlphaFoldDB" id="A0A8T4J2Y4"/>
<gene>
    <name evidence="2" type="ORF">KDA82_23560</name>
</gene>
<comment type="caution">
    <text evidence="2">The sequence shown here is derived from an EMBL/GenBank/DDBJ whole genome shotgun (WGS) entry which is preliminary data.</text>
</comment>
<dbReference type="EMBL" id="JAGSMN010000554">
    <property type="protein sequence ID" value="MBR7675934.1"/>
    <property type="molecule type" value="Genomic_DNA"/>
</dbReference>
<reference evidence="2" key="1">
    <citation type="submission" date="2021-04" db="EMBL/GenBank/DDBJ databases">
        <title>Sequencing of actinobacteria type strains.</title>
        <authorList>
            <person name="Nguyen G.-S."/>
            <person name="Wentzel A."/>
        </authorList>
    </citation>
    <scope>NUCLEOTIDE SEQUENCE</scope>
    <source>
        <strain evidence="2">DSM 42095</strain>
    </source>
</reference>
<dbReference type="Proteomes" id="UP000675554">
    <property type="component" value="Unassembled WGS sequence"/>
</dbReference>
<dbReference type="InterPro" id="IPR016181">
    <property type="entry name" value="Acyl_CoA_acyltransferase"/>
</dbReference>
<proteinExistence type="predicted"/>
<organism evidence="2 3">
    <name type="scientific">Streptomyces daliensis</name>
    <dbReference type="NCBI Taxonomy" id="299421"/>
    <lineage>
        <taxon>Bacteria</taxon>
        <taxon>Bacillati</taxon>
        <taxon>Actinomycetota</taxon>
        <taxon>Actinomycetes</taxon>
        <taxon>Kitasatosporales</taxon>
        <taxon>Streptomycetaceae</taxon>
        <taxon>Streptomyces</taxon>
    </lineage>
</organism>
<dbReference type="Gene3D" id="3.40.630.30">
    <property type="match status" value="1"/>
</dbReference>
<dbReference type="InterPro" id="IPR000182">
    <property type="entry name" value="GNAT_dom"/>
</dbReference>
<dbReference type="CDD" id="cd04301">
    <property type="entry name" value="NAT_SF"/>
    <property type="match status" value="1"/>
</dbReference>
<dbReference type="PROSITE" id="PS51186">
    <property type="entry name" value="GNAT"/>
    <property type="match status" value="1"/>
</dbReference>
<protein>
    <submittedName>
        <fullName evidence="2">GNAT family N-acetyltransferase</fullName>
    </submittedName>
</protein>
<accession>A0A8T4J2Y4</accession>
<dbReference type="SUPFAM" id="SSF55729">
    <property type="entry name" value="Acyl-CoA N-acyltransferases (Nat)"/>
    <property type="match status" value="1"/>
</dbReference>
<evidence type="ECO:0000313" key="2">
    <source>
        <dbReference type="EMBL" id="MBR7675934.1"/>
    </source>
</evidence>
<dbReference type="GO" id="GO:0016747">
    <property type="term" value="F:acyltransferase activity, transferring groups other than amino-acyl groups"/>
    <property type="evidence" value="ECO:0007669"/>
    <property type="project" value="InterPro"/>
</dbReference>
<sequence>MDPAAVLALFDDQMRRAHDSGGRVRREDGEDGGWCGVVWSALDETTADAAIAEQVHWFTARGREFEWKLYGHDTPVDLSVRLRAAGFTAEPEETLMVAPAEGPAAVAEPPDGIELREVTDASGIDLVADVHEAAFGTSADRLRQQLRAQLADEPEAVGMTVAVSTADGRPVSAARLELHEGTDFASLWGGGTVPAWRGRGIYRALVAHRARRAATHGYPYLQTDALPTSRPILQRLGFTPLTTTTPYVYVP</sequence>
<name>A0A8T4J2Y4_9ACTN</name>
<evidence type="ECO:0000259" key="1">
    <source>
        <dbReference type="PROSITE" id="PS51186"/>
    </source>
</evidence>
<evidence type="ECO:0000313" key="3">
    <source>
        <dbReference type="Proteomes" id="UP000675554"/>
    </source>
</evidence>
<feature type="domain" description="N-acetyltransferase" evidence="1">
    <location>
        <begin position="113"/>
        <end position="251"/>
    </location>
</feature>
<dbReference type="Pfam" id="PF00583">
    <property type="entry name" value="Acetyltransf_1"/>
    <property type="match status" value="1"/>
</dbReference>